<dbReference type="Pfam" id="PF13460">
    <property type="entry name" value="NAD_binding_10"/>
    <property type="match status" value="1"/>
</dbReference>
<dbReference type="PANTHER" id="PTHR15020">
    <property type="entry name" value="FLAVIN REDUCTASE-RELATED"/>
    <property type="match status" value="1"/>
</dbReference>
<proteinExistence type="predicted"/>
<name>A0A2A1K4I2_STAHA</name>
<dbReference type="CDD" id="cd05243">
    <property type="entry name" value="SDR_a5"/>
    <property type="match status" value="1"/>
</dbReference>
<gene>
    <name evidence="3" type="ORF">CV019_07285</name>
    <name evidence="2" type="ORF">RO950_12760</name>
</gene>
<reference evidence="3 4" key="1">
    <citation type="submission" date="2017-11" db="EMBL/GenBank/DDBJ databases">
        <authorList>
            <person name="Founou R.C."/>
            <person name="Founou L."/>
            <person name="Allam M."/>
            <person name="Ismail A."/>
            <person name="Essack S.Y."/>
        </authorList>
    </citation>
    <scope>NUCLEOTIDE SEQUENCE [LARGE SCALE GENOMIC DNA]</scope>
    <source>
        <strain evidence="3 4">G811N2B1</strain>
    </source>
</reference>
<dbReference type="RefSeq" id="WP_011275201.1">
    <property type="nucleotide sequence ID" value="NZ_BKAY01000014.1"/>
</dbReference>
<dbReference type="OMA" id="DYVAWSA"/>
<dbReference type="PANTHER" id="PTHR15020:SF50">
    <property type="entry name" value="UPF0659 PROTEIN YMR090W"/>
    <property type="match status" value="1"/>
</dbReference>
<sequence length="218" mass="23812">MSLLVIGANGGVGSKLVKQLKEDQVDFTAGVRKNEQIETLKQDNIEATLVDVEKDSIEDLTETFNGYDKVLFTVGSGGSTGADKTIIVDLDGAIKTIEASKQANVKHYIMVSTYDARREAFDPSGDLKPYTIAKHYADEHLKNSGLNYTIVHPGALEDKEGTSKIETDLYFDGKGSIPREDVASVLKEVALSENKFINKEFQVITGNQTISEALSSFE</sequence>
<dbReference type="STRING" id="1283.ShL2_00781"/>
<dbReference type="InterPro" id="IPR036291">
    <property type="entry name" value="NAD(P)-bd_dom_sf"/>
</dbReference>
<evidence type="ECO:0000259" key="1">
    <source>
        <dbReference type="Pfam" id="PF13460"/>
    </source>
</evidence>
<reference evidence="2 5" key="2">
    <citation type="submission" date="2023-08" db="EMBL/GenBank/DDBJ databases">
        <title>Genomic surveillance of Staphylococcus haemolyticus neonatal outbreak in southern France.</title>
        <authorList>
            <person name="Magnan C."/>
            <person name="Morsli M."/>
            <person name="Thiery B."/>
            <person name="Salipante F."/>
            <person name="Attar J."/>
            <person name="Massimo D.M."/>
            <person name="Ory J."/>
            <person name="Pantel A."/>
            <person name="Lavigne J.-P."/>
        </authorList>
    </citation>
    <scope>NUCLEOTIDE SEQUENCE [LARGE SCALE GENOMIC DNA]</scope>
    <source>
        <strain evidence="2 5">NSH026</strain>
    </source>
</reference>
<evidence type="ECO:0000313" key="5">
    <source>
        <dbReference type="Proteomes" id="UP001269271"/>
    </source>
</evidence>
<dbReference type="Proteomes" id="UP000238153">
    <property type="component" value="Unassembled WGS sequence"/>
</dbReference>
<dbReference type="Gene3D" id="3.40.50.720">
    <property type="entry name" value="NAD(P)-binding Rossmann-like Domain"/>
    <property type="match status" value="1"/>
</dbReference>
<evidence type="ECO:0000313" key="2">
    <source>
        <dbReference type="EMBL" id="MDT4287832.1"/>
    </source>
</evidence>
<feature type="domain" description="NAD(P)-binding" evidence="1">
    <location>
        <begin position="7"/>
        <end position="190"/>
    </location>
</feature>
<dbReference type="AlphaFoldDB" id="A0A2A1K4I2"/>
<organism evidence="3 4">
    <name type="scientific">Staphylococcus haemolyticus</name>
    <dbReference type="NCBI Taxonomy" id="1283"/>
    <lineage>
        <taxon>Bacteria</taxon>
        <taxon>Bacillati</taxon>
        <taxon>Bacillota</taxon>
        <taxon>Bacilli</taxon>
        <taxon>Bacillales</taxon>
        <taxon>Staphylococcaceae</taxon>
        <taxon>Staphylococcus</taxon>
    </lineage>
</organism>
<accession>A0A2A1K4I2</accession>
<dbReference type="GeneID" id="93780278"/>
<evidence type="ECO:0000313" key="3">
    <source>
        <dbReference type="EMBL" id="PPJ74598.1"/>
    </source>
</evidence>
<protein>
    <submittedName>
        <fullName evidence="2 3">Oxidoreductase</fullName>
    </submittedName>
</protein>
<dbReference type="SUPFAM" id="SSF51735">
    <property type="entry name" value="NAD(P)-binding Rossmann-fold domains"/>
    <property type="match status" value="1"/>
</dbReference>
<dbReference type="EMBL" id="PGWX01000301">
    <property type="protein sequence ID" value="PPJ74598.1"/>
    <property type="molecule type" value="Genomic_DNA"/>
</dbReference>
<comment type="caution">
    <text evidence="3">The sequence shown here is derived from an EMBL/GenBank/DDBJ whole genome shotgun (WGS) entry which is preliminary data.</text>
</comment>
<keyword evidence="5" id="KW-1185">Reference proteome</keyword>
<evidence type="ECO:0000313" key="4">
    <source>
        <dbReference type="Proteomes" id="UP000238153"/>
    </source>
</evidence>
<dbReference type="EMBL" id="JAVSOO010000061">
    <property type="protein sequence ID" value="MDT4287832.1"/>
    <property type="molecule type" value="Genomic_DNA"/>
</dbReference>
<dbReference type="InterPro" id="IPR016040">
    <property type="entry name" value="NAD(P)-bd_dom"/>
</dbReference>
<dbReference type="KEGG" id="shh:ShL2_00781"/>
<dbReference type="Proteomes" id="UP001269271">
    <property type="component" value="Unassembled WGS sequence"/>
</dbReference>